<dbReference type="InterPro" id="IPR026579">
    <property type="entry name" value="FtsQ"/>
</dbReference>
<accession>A0A8A4TES3</accession>
<proteinExistence type="predicted"/>
<dbReference type="PROSITE" id="PS51779">
    <property type="entry name" value="POTRA"/>
    <property type="match status" value="1"/>
</dbReference>
<dbReference type="Pfam" id="PF03799">
    <property type="entry name" value="FtsQ_DivIB_C"/>
    <property type="match status" value="1"/>
</dbReference>
<keyword evidence="2" id="KW-1003">Cell membrane</keyword>
<dbReference type="Proteomes" id="UP000663929">
    <property type="component" value="Chromosome"/>
</dbReference>
<keyword evidence="4" id="KW-0132">Cell division</keyword>
<evidence type="ECO:0000256" key="2">
    <source>
        <dbReference type="ARBA" id="ARBA00022475"/>
    </source>
</evidence>
<evidence type="ECO:0000256" key="4">
    <source>
        <dbReference type="ARBA" id="ARBA00022618"/>
    </source>
</evidence>
<evidence type="ECO:0000256" key="8">
    <source>
        <dbReference type="ARBA" id="ARBA00023306"/>
    </source>
</evidence>
<dbReference type="InterPro" id="IPR005548">
    <property type="entry name" value="Cell_div_FtsQ/DivIB_C"/>
</dbReference>
<dbReference type="EMBL" id="CP071793">
    <property type="protein sequence ID" value="QTD48040.1"/>
    <property type="molecule type" value="Genomic_DNA"/>
</dbReference>
<feature type="domain" description="POTRA" evidence="9">
    <location>
        <begin position="27"/>
        <end position="95"/>
    </location>
</feature>
<protein>
    <submittedName>
        <fullName evidence="10">FtsQ-type POTRA domain-containing protein</fullName>
    </submittedName>
</protein>
<keyword evidence="11" id="KW-1185">Reference proteome</keyword>
<dbReference type="Pfam" id="PF08478">
    <property type="entry name" value="POTRA_1"/>
    <property type="match status" value="1"/>
</dbReference>
<dbReference type="Gene3D" id="3.10.20.310">
    <property type="entry name" value="membrane protein fhac"/>
    <property type="match status" value="1"/>
</dbReference>
<evidence type="ECO:0000313" key="11">
    <source>
        <dbReference type="Proteomes" id="UP000663929"/>
    </source>
</evidence>
<dbReference type="InterPro" id="IPR013685">
    <property type="entry name" value="POTRA_FtsQ_type"/>
</dbReference>
<dbReference type="PANTHER" id="PTHR35851">
    <property type="entry name" value="CELL DIVISION PROTEIN FTSQ"/>
    <property type="match status" value="1"/>
</dbReference>
<dbReference type="KEGG" id="scor:J3U87_20850"/>
<keyword evidence="5" id="KW-0812">Transmembrane</keyword>
<evidence type="ECO:0000256" key="3">
    <source>
        <dbReference type="ARBA" id="ARBA00022519"/>
    </source>
</evidence>
<sequence length="236" mass="26465">MFYGVLAIGISAMIGYGYRTLRSHPRFAIQKIDIRGASPTAEQEIRQILLPVMGHNVFSLDLGSLRQRVVDHPRVSAAVVRGEVSGILHLDVQEHEPAGLVQVDDRVLVVNHEGDFLGAYDQYGAPLDLPVIIGLEGREDLTERIRNGLSTLGKIREASLMFWDNIETLDMKNAENMTVSLRSEAAPIYLGQKVIPDNIKNYLSIAQRVRQEYPRLHYIELGFPNQVAILPERAEE</sequence>
<dbReference type="GO" id="GO:0016020">
    <property type="term" value="C:membrane"/>
    <property type="evidence" value="ECO:0007669"/>
    <property type="project" value="UniProtKB-SubCell"/>
</dbReference>
<organism evidence="10 11">
    <name type="scientific">Sulfidibacter corallicola</name>
    <dbReference type="NCBI Taxonomy" id="2818388"/>
    <lineage>
        <taxon>Bacteria</taxon>
        <taxon>Pseudomonadati</taxon>
        <taxon>Acidobacteriota</taxon>
        <taxon>Holophagae</taxon>
        <taxon>Acanthopleuribacterales</taxon>
        <taxon>Acanthopleuribacteraceae</taxon>
        <taxon>Sulfidibacter</taxon>
    </lineage>
</organism>
<evidence type="ECO:0000259" key="9">
    <source>
        <dbReference type="PROSITE" id="PS51779"/>
    </source>
</evidence>
<evidence type="ECO:0000256" key="1">
    <source>
        <dbReference type="ARBA" id="ARBA00004370"/>
    </source>
</evidence>
<dbReference type="AlphaFoldDB" id="A0A8A4TES3"/>
<dbReference type="GO" id="GO:0090529">
    <property type="term" value="P:cell septum assembly"/>
    <property type="evidence" value="ECO:0007669"/>
    <property type="project" value="InterPro"/>
</dbReference>
<keyword evidence="7" id="KW-0472">Membrane</keyword>
<evidence type="ECO:0000256" key="6">
    <source>
        <dbReference type="ARBA" id="ARBA00022989"/>
    </source>
</evidence>
<evidence type="ECO:0000256" key="7">
    <source>
        <dbReference type="ARBA" id="ARBA00023136"/>
    </source>
</evidence>
<dbReference type="RefSeq" id="WP_237377702.1">
    <property type="nucleotide sequence ID" value="NZ_CP071793.1"/>
</dbReference>
<keyword evidence="6" id="KW-1133">Transmembrane helix</keyword>
<name>A0A8A4TES3_SULCO</name>
<dbReference type="PANTHER" id="PTHR35851:SF1">
    <property type="entry name" value="CELL DIVISION PROTEIN FTSQ"/>
    <property type="match status" value="1"/>
</dbReference>
<gene>
    <name evidence="10" type="ORF">J3U87_20850</name>
</gene>
<dbReference type="InterPro" id="IPR034746">
    <property type="entry name" value="POTRA"/>
</dbReference>
<evidence type="ECO:0000313" key="10">
    <source>
        <dbReference type="EMBL" id="QTD48040.1"/>
    </source>
</evidence>
<keyword evidence="8" id="KW-0131">Cell cycle</keyword>
<reference evidence="10" key="1">
    <citation type="submission" date="2021-03" db="EMBL/GenBank/DDBJ databases">
        <title>Acanthopleuribacteraceae sp. M133.</title>
        <authorList>
            <person name="Wang G."/>
        </authorList>
    </citation>
    <scope>NUCLEOTIDE SEQUENCE</scope>
    <source>
        <strain evidence="10">M133</strain>
    </source>
</reference>
<keyword evidence="3" id="KW-0997">Cell inner membrane</keyword>
<evidence type="ECO:0000256" key="5">
    <source>
        <dbReference type="ARBA" id="ARBA00022692"/>
    </source>
</evidence>
<comment type="subcellular location">
    <subcellularLocation>
        <location evidence="1">Membrane</location>
    </subcellularLocation>
</comment>